<keyword evidence="1" id="KW-1133">Transmembrane helix</keyword>
<keyword evidence="3" id="KW-1185">Reference proteome</keyword>
<evidence type="ECO:0000313" key="2">
    <source>
        <dbReference type="EMBL" id="KAK9419102.1"/>
    </source>
</evidence>
<evidence type="ECO:0000313" key="3">
    <source>
        <dbReference type="Proteomes" id="UP001408356"/>
    </source>
</evidence>
<comment type="caution">
    <text evidence="2">The sequence shown here is derived from an EMBL/GenBank/DDBJ whole genome shotgun (WGS) entry which is preliminary data.</text>
</comment>
<gene>
    <name evidence="2" type="ORF">SUNI508_01080</name>
</gene>
<proteinExistence type="predicted"/>
<name>A0ABR2UWV7_9PEZI</name>
<organism evidence="2 3">
    <name type="scientific">Seiridium unicorne</name>
    <dbReference type="NCBI Taxonomy" id="138068"/>
    <lineage>
        <taxon>Eukaryota</taxon>
        <taxon>Fungi</taxon>
        <taxon>Dikarya</taxon>
        <taxon>Ascomycota</taxon>
        <taxon>Pezizomycotina</taxon>
        <taxon>Sordariomycetes</taxon>
        <taxon>Xylariomycetidae</taxon>
        <taxon>Amphisphaeriales</taxon>
        <taxon>Sporocadaceae</taxon>
        <taxon>Seiridium</taxon>
    </lineage>
</organism>
<keyword evidence="1" id="KW-0472">Membrane</keyword>
<protein>
    <submittedName>
        <fullName evidence="2">Mid2 domain-containing protein</fullName>
    </submittedName>
</protein>
<sequence>MLVYKTPSVISLLVHVGHAMIFCYDRSGHFHKNESSSSWQPCELEAGTSAGICCGASDFCLDNGLCLSDGGENAFSVQGCTDPLWPAPCVDVCGVDNEQAGMSETYIWPCGNPSNAWCCGLNASCCNSASSSTFHHISPFSEVYRPGQRNVTPKTAAVSSNDGADDRWTMIELAIALPVTLMVLLVVAFGCWTRKAKRAKKDLDRERKNEEKLSASAGRGDRIAGCEVSNRRHSI</sequence>
<dbReference type="Proteomes" id="UP001408356">
    <property type="component" value="Unassembled WGS sequence"/>
</dbReference>
<keyword evidence="1" id="KW-0812">Transmembrane</keyword>
<dbReference type="EMBL" id="JARVKF010000330">
    <property type="protein sequence ID" value="KAK9419102.1"/>
    <property type="molecule type" value="Genomic_DNA"/>
</dbReference>
<evidence type="ECO:0000256" key="1">
    <source>
        <dbReference type="SAM" id="Phobius"/>
    </source>
</evidence>
<feature type="transmembrane region" description="Helical" evidence="1">
    <location>
        <begin position="168"/>
        <end position="192"/>
    </location>
</feature>
<reference evidence="2 3" key="1">
    <citation type="journal article" date="2024" name="J. Plant Pathol.">
        <title>Sequence and assembly of the genome of Seiridium unicorne, isolate CBS 538.82, causal agent of cypress canker disease.</title>
        <authorList>
            <person name="Scali E."/>
            <person name="Rocca G.D."/>
            <person name="Danti R."/>
            <person name="Garbelotto M."/>
            <person name="Barberini S."/>
            <person name="Baroncelli R."/>
            <person name="Emiliani G."/>
        </authorList>
    </citation>
    <scope>NUCLEOTIDE SEQUENCE [LARGE SCALE GENOMIC DNA]</scope>
    <source>
        <strain evidence="2 3">BM-138-508</strain>
    </source>
</reference>
<accession>A0ABR2UWV7</accession>